<dbReference type="AlphaFoldDB" id="H0VEV8"/>
<dbReference type="PANTHER" id="PTHR15607:SF12">
    <property type="entry name" value="SYNAPTONEMAL COMPLEX PROTEIN 2"/>
    <property type="match status" value="1"/>
</dbReference>
<dbReference type="EMBL" id="AAKN02052600">
    <property type="status" value="NOT_ANNOTATED_CDS"/>
    <property type="molecule type" value="Genomic_DNA"/>
</dbReference>
<protein>
    <recommendedName>
        <fullName evidence="1">Synaptonemal complex protein 2 armadillo-repeat-like domain-containing protein</fullName>
    </recommendedName>
</protein>
<organism evidence="2 3">
    <name type="scientific">Cavia porcellus</name>
    <name type="common">Guinea pig</name>
    <dbReference type="NCBI Taxonomy" id="10141"/>
    <lineage>
        <taxon>Eukaryota</taxon>
        <taxon>Metazoa</taxon>
        <taxon>Chordata</taxon>
        <taxon>Craniata</taxon>
        <taxon>Vertebrata</taxon>
        <taxon>Euteleostomi</taxon>
        <taxon>Mammalia</taxon>
        <taxon>Eutheria</taxon>
        <taxon>Euarchontoglires</taxon>
        <taxon>Glires</taxon>
        <taxon>Rodentia</taxon>
        <taxon>Hystricomorpha</taxon>
        <taxon>Caviidae</taxon>
        <taxon>Cavia</taxon>
    </lineage>
</organism>
<dbReference type="EMBL" id="AAKN02052603">
    <property type="status" value="NOT_ANNOTATED_CDS"/>
    <property type="molecule type" value="Genomic_DNA"/>
</dbReference>
<dbReference type="STRING" id="10141.ENSCPOP00000008571"/>
<gene>
    <name evidence="2" type="primary">Sycp2</name>
</gene>
<dbReference type="GO" id="GO:0007143">
    <property type="term" value="P:female meiotic nuclear division"/>
    <property type="evidence" value="ECO:0007669"/>
    <property type="project" value="TreeGrafter"/>
</dbReference>
<name>H0VEV8_CAVPO</name>
<dbReference type="InterPro" id="IPR024835">
    <property type="entry name" value="SYCP2-like"/>
</dbReference>
<proteinExistence type="predicted"/>
<dbReference type="EMBL" id="AAKN02052602">
    <property type="status" value="NOT_ANNOTATED_CDS"/>
    <property type="molecule type" value="Genomic_DNA"/>
</dbReference>
<dbReference type="Pfam" id="PF18581">
    <property type="entry name" value="SYCP2_ARLD"/>
    <property type="match status" value="1"/>
</dbReference>
<evidence type="ECO:0000259" key="1">
    <source>
        <dbReference type="Pfam" id="PF18581"/>
    </source>
</evidence>
<keyword evidence="3" id="KW-1185">Reference proteome</keyword>
<dbReference type="Ensembl" id="ENSCPOT00000009635.3">
    <property type="protein sequence ID" value="ENSCPOP00000008571.3"/>
    <property type="gene ID" value="ENSCPOG00000009549.4"/>
</dbReference>
<feature type="domain" description="Synaptonemal complex protein 2 armadillo-repeat-like" evidence="1">
    <location>
        <begin position="9"/>
        <end position="185"/>
    </location>
</feature>
<evidence type="ECO:0000313" key="3">
    <source>
        <dbReference type="Proteomes" id="UP000005447"/>
    </source>
</evidence>
<dbReference type="InParanoid" id="H0VEV8"/>
<accession>H0VEV8</accession>
<dbReference type="VEuPathDB" id="HostDB:ENSCPOG00000009549"/>
<dbReference type="Proteomes" id="UP000005447">
    <property type="component" value="Unassembled WGS sequence"/>
</dbReference>
<reference evidence="3" key="1">
    <citation type="journal article" date="2011" name="Nature">
        <title>A high-resolution map of human evolutionary constraint using 29 mammals.</title>
        <authorList>
            <person name="Lindblad-Toh K."/>
            <person name="Garber M."/>
            <person name="Zuk O."/>
            <person name="Lin M.F."/>
            <person name="Parker B.J."/>
            <person name="Washietl S."/>
            <person name="Kheradpour P."/>
            <person name="Ernst J."/>
            <person name="Jordan G."/>
            <person name="Mauceli E."/>
            <person name="Ward L.D."/>
            <person name="Lowe C.B."/>
            <person name="Holloway A.K."/>
            <person name="Clamp M."/>
            <person name="Gnerre S."/>
            <person name="Alfoldi J."/>
            <person name="Beal K."/>
            <person name="Chang J."/>
            <person name="Clawson H."/>
            <person name="Cuff J."/>
            <person name="Di Palma F."/>
            <person name="Fitzgerald S."/>
            <person name="Flicek P."/>
            <person name="Guttman M."/>
            <person name="Hubisz M.J."/>
            <person name="Jaffe D.B."/>
            <person name="Jungreis I."/>
            <person name="Kent W.J."/>
            <person name="Kostka D."/>
            <person name="Lara M."/>
            <person name="Martins A.L."/>
            <person name="Massingham T."/>
            <person name="Moltke I."/>
            <person name="Raney B.J."/>
            <person name="Rasmussen M.D."/>
            <person name="Robinson J."/>
            <person name="Stark A."/>
            <person name="Vilella A.J."/>
            <person name="Wen J."/>
            <person name="Xie X."/>
            <person name="Zody M.C."/>
            <person name="Baldwin J."/>
            <person name="Bloom T."/>
            <person name="Chin C.W."/>
            <person name="Heiman D."/>
            <person name="Nicol R."/>
            <person name="Nusbaum C."/>
            <person name="Young S."/>
            <person name="Wilkinson J."/>
            <person name="Worley K.C."/>
            <person name="Kovar C.L."/>
            <person name="Muzny D.M."/>
            <person name="Gibbs R.A."/>
            <person name="Cree A."/>
            <person name="Dihn H.H."/>
            <person name="Fowler G."/>
            <person name="Jhangiani S."/>
            <person name="Joshi V."/>
            <person name="Lee S."/>
            <person name="Lewis L.R."/>
            <person name="Nazareth L.V."/>
            <person name="Okwuonu G."/>
            <person name="Santibanez J."/>
            <person name="Warren W.C."/>
            <person name="Mardis E.R."/>
            <person name="Weinstock G.M."/>
            <person name="Wilson R.K."/>
            <person name="Delehaunty K."/>
            <person name="Dooling D."/>
            <person name="Fronik C."/>
            <person name="Fulton L."/>
            <person name="Fulton B."/>
            <person name="Graves T."/>
            <person name="Minx P."/>
            <person name="Sodergren E."/>
            <person name="Birney E."/>
            <person name="Margulies E.H."/>
            <person name="Herrero J."/>
            <person name="Green E.D."/>
            <person name="Haussler D."/>
            <person name="Siepel A."/>
            <person name="Goldman N."/>
            <person name="Pollard K.S."/>
            <person name="Pedersen J.S."/>
            <person name="Lander E.S."/>
            <person name="Kellis M."/>
        </authorList>
    </citation>
    <scope>NUCLEOTIDE SEQUENCE [LARGE SCALE GENOMIC DNA]</scope>
    <source>
        <strain evidence="3">2N</strain>
    </source>
</reference>
<reference evidence="2" key="2">
    <citation type="submission" date="2025-08" db="UniProtKB">
        <authorList>
            <consortium name="Ensembl"/>
        </authorList>
    </citation>
    <scope>IDENTIFICATION</scope>
    <source>
        <strain evidence="2">2N</strain>
    </source>
</reference>
<evidence type="ECO:0000313" key="2">
    <source>
        <dbReference type="Ensembl" id="ENSCPOP00000008571.3"/>
    </source>
</evidence>
<dbReference type="GO" id="GO:0000779">
    <property type="term" value="C:condensed chromosome, centromeric region"/>
    <property type="evidence" value="ECO:0007669"/>
    <property type="project" value="TreeGrafter"/>
</dbReference>
<dbReference type="GO" id="GO:0000800">
    <property type="term" value="C:lateral element"/>
    <property type="evidence" value="ECO:0007669"/>
    <property type="project" value="TreeGrafter"/>
</dbReference>
<dbReference type="GO" id="GO:0007140">
    <property type="term" value="P:male meiotic nuclear division"/>
    <property type="evidence" value="ECO:0007669"/>
    <property type="project" value="TreeGrafter"/>
</dbReference>
<dbReference type="OMA" id="KIRCTKQ"/>
<dbReference type="Bgee" id="ENSCPOG00000009549">
    <property type="expression patterns" value="Expressed in testis and 5 other cell types or tissues"/>
</dbReference>
<sequence length="185" mass="21311">MPIRPDLQQLEKCIDDALRKNDFKPLKTLLQIDICEDVKIRCTKQFFHKLDDLICRELNKKDIQTISVILVSIGRCGKNINILGQPGLLTMIKQGLVQKMIVWFEKSKEIILSQGNSKDEAVINVIEDLFDLFMVIHDVSDEGKRQIVDSFIPRICALVIDSRVNISFQQEILKKMNAMLDKMPQ</sequence>
<dbReference type="HOGENOM" id="CLU_004101_0_0_1"/>
<reference evidence="2" key="3">
    <citation type="submission" date="2025-09" db="UniProtKB">
        <authorList>
            <consortium name="Ensembl"/>
        </authorList>
    </citation>
    <scope>IDENTIFICATION</scope>
    <source>
        <strain evidence="2">2N</strain>
    </source>
</reference>
<dbReference type="PANTHER" id="PTHR15607">
    <property type="entry name" value="SYNAPTONEMAL COMPLEX PROTEIN-RELATED"/>
    <property type="match status" value="1"/>
</dbReference>
<dbReference type="InterPro" id="IPR041322">
    <property type="entry name" value="SYCP2_ARLD"/>
</dbReference>
<dbReference type="GeneTree" id="ENSGT00530000063859"/>
<dbReference type="EMBL" id="AAKN02052601">
    <property type="status" value="NOT_ANNOTATED_CDS"/>
    <property type="molecule type" value="Genomic_DNA"/>
</dbReference>
<dbReference type="eggNOG" id="ENOG502QVM5">
    <property type="taxonomic scope" value="Eukaryota"/>
</dbReference>